<feature type="compositionally biased region" description="Low complexity" evidence="6">
    <location>
        <begin position="10"/>
        <end position="22"/>
    </location>
</feature>
<comment type="subcellular location">
    <subcellularLocation>
        <location evidence="1">Nucleus</location>
        <location evidence="1">Nucleolus</location>
    </subcellularLocation>
</comment>
<feature type="compositionally biased region" description="Gly residues" evidence="6">
    <location>
        <begin position="90"/>
        <end position="104"/>
    </location>
</feature>
<evidence type="ECO:0000313" key="7">
    <source>
        <dbReference type="EMBL" id="CDI84411.1"/>
    </source>
</evidence>
<dbReference type="RefSeq" id="XP_013246610.1">
    <property type="nucleotide sequence ID" value="XM_013391156.1"/>
</dbReference>
<comment type="similarity">
    <text evidence="2">Belongs to the EBP2 family.</text>
</comment>
<proteinExistence type="inferred from homology"/>
<keyword evidence="4" id="KW-0175">Coiled coil</keyword>
<evidence type="ECO:0000256" key="5">
    <source>
        <dbReference type="ARBA" id="ARBA00023242"/>
    </source>
</evidence>
<keyword evidence="5" id="KW-0539">Nucleus</keyword>
<dbReference type="PANTHER" id="PTHR13028:SF0">
    <property type="entry name" value="RRNA-PROCESSING PROTEIN EBP2-RELATED"/>
    <property type="match status" value="1"/>
</dbReference>
<dbReference type="GO" id="GO:0042273">
    <property type="term" value="P:ribosomal large subunit biogenesis"/>
    <property type="evidence" value="ECO:0007669"/>
    <property type="project" value="TreeGrafter"/>
</dbReference>
<reference evidence="7" key="2">
    <citation type="submission" date="2013-10" db="EMBL/GenBank/DDBJ databases">
        <authorList>
            <person name="Aslett M."/>
        </authorList>
    </citation>
    <scope>NUCLEOTIDE SEQUENCE</scope>
    <source>
        <strain evidence="7">Houghton</strain>
    </source>
</reference>
<dbReference type="InterPro" id="IPR008610">
    <property type="entry name" value="Ebp2"/>
</dbReference>
<evidence type="ECO:0000256" key="2">
    <source>
        <dbReference type="ARBA" id="ARBA00007336"/>
    </source>
</evidence>
<dbReference type="Pfam" id="PF05890">
    <property type="entry name" value="Ebp2"/>
    <property type="match status" value="1"/>
</dbReference>
<evidence type="ECO:0000313" key="8">
    <source>
        <dbReference type="Proteomes" id="UP000018050"/>
    </source>
</evidence>
<dbReference type="PANTHER" id="PTHR13028">
    <property type="entry name" value="RRNA PROCESSING PROTEIN EBNA1-BINDING PROTEIN-RELATED"/>
    <property type="match status" value="1"/>
</dbReference>
<feature type="region of interest" description="Disordered" evidence="6">
    <location>
        <begin position="1"/>
        <end position="56"/>
    </location>
</feature>
<evidence type="ECO:0000256" key="1">
    <source>
        <dbReference type="ARBA" id="ARBA00004604"/>
    </source>
</evidence>
<name>U6GVX7_EIMAC</name>
<feature type="compositionally biased region" description="Low complexity" evidence="6">
    <location>
        <begin position="155"/>
        <end position="167"/>
    </location>
</feature>
<sequence>MPPKGPSRGGPPKVEAHSSSGVPGKGAPGGPPGAPESPELDDAALERLQQQMLEDDDFAEDMRALLLARFRAKHRKSGGPPGAPGAPSTFGGGPPGDVGFGDGGEASSEDNCSSSEEDIESEPDPEDIKRLKELGYELQPHERLLSRGKGTLKRGQGAPLGALLGAPQGPPYLVPMSSGTNRGFAQKPSGKAAEEAVEMETEEELPVCDEEGLLQKLEELKYDPPPGMRRVPFVETLAIVADPVVSGGDGEAKETKETIDAAEDLKREAFFVKQVQQTVPIALARLRALGLQFTRPEDFLAEMLKSDRQMGRIRAKIEEEQERQQQFADKKNRIFNKKFNKLSGHRIQSLV</sequence>
<protein>
    <submittedName>
        <fullName evidence="7">Uncharacterized protein</fullName>
    </submittedName>
</protein>
<dbReference type="AlphaFoldDB" id="U6GVX7"/>
<feature type="region of interest" description="Disordered" evidence="6">
    <location>
        <begin position="73"/>
        <end position="176"/>
    </location>
</feature>
<reference evidence="7" key="1">
    <citation type="submission" date="2013-10" db="EMBL/GenBank/DDBJ databases">
        <title>Genomic analysis of the causative agents of coccidiosis in chickens.</title>
        <authorList>
            <person name="Reid A.J."/>
            <person name="Blake D."/>
            <person name="Billington K."/>
            <person name="Browne H."/>
            <person name="Dunn M."/>
            <person name="Hung S."/>
            <person name="Kawahara F."/>
            <person name="Miranda-Saavedra D."/>
            <person name="Mourier T."/>
            <person name="Nagra H."/>
            <person name="Otto T.D."/>
            <person name="Rawlings N."/>
            <person name="Sanchez A."/>
            <person name="Sanders M."/>
            <person name="Subramaniam C."/>
            <person name="Tay Y."/>
            <person name="Dear P."/>
            <person name="Doerig C."/>
            <person name="Gruber A."/>
            <person name="Parkinson J."/>
            <person name="Shirley M."/>
            <person name="Wan K.L."/>
            <person name="Berriman M."/>
            <person name="Tomley F."/>
            <person name="Pain A."/>
        </authorList>
    </citation>
    <scope>NUCLEOTIDE SEQUENCE</scope>
    <source>
        <strain evidence="7">Houghton</strain>
    </source>
</reference>
<accession>U6GVX7</accession>
<dbReference type="GeneID" id="25273301"/>
<feature type="compositionally biased region" description="Acidic residues" evidence="6">
    <location>
        <begin position="115"/>
        <end position="125"/>
    </location>
</feature>
<keyword evidence="3" id="KW-0690">Ribosome biogenesis</keyword>
<dbReference type="OrthoDB" id="348234at2759"/>
<evidence type="ECO:0000256" key="4">
    <source>
        <dbReference type="ARBA" id="ARBA00023054"/>
    </source>
</evidence>
<evidence type="ECO:0000256" key="6">
    <source>
        <dbReference type="SAM" id="MobiDB-lite"/>
    </source>
</evidence>
<dbReference type="GO" id="GO:0005730">
    <property type="term" value="C:nucleolus"/>
    <property type="evidence" value="ECO:0007669"/>
    <property type="project" value="UniProtKB-SubCell"/>
</dbReference>
<dbReference type="GO" id="GO:0006364">
    <property type="term" value="P:rRNA processing"/>
    <property type="evidence" value="ECO:0007669"/>
    <property type="project" value="TreeGrafter"/>
</dbReference>
<gene>
    <name evidence="7" type="ORF">EAH_00052310</name>
</gene>
<dbReference type="GO" id="GO:0030687">
    <property type="term" value="C:preribosome, large subunit precursor"/>
    <property type="evidence" value="ECO:0007669"/>
    <property type="project" value="TreeGrafter"/>
</dbReference>
<dbReference type="VEuPathDB" id="ToxoDB:EAH_00052310"/>
<organism evidence="7 8">
    <name type="scientific">Eimeria acervulina</name>
    <name type="common">Coccidian parasite</name>
    <dbReference type="NCBI Taxonomy" id="5801"/>
    <lineage>
        <taxon>Eukaryota</taxon>
        <taxon>Sar</taxon>
        <taxon>Alveolata</taxon>
        <taxon>Apicomplexa</taxon>
        <taxon>Conoidasida</taxon>
        <taxon>Coccidia</taxon>
        <taxon>Eucoccidiorida</taxon>
        <taxon>Eimeriorina</taxon>
        <taxon>Eimeriidae</taxon>
        <taxon>Eimeria</taxon>
    </lineage>
</organism>
<feature type="non-terminal residue" evidence="7">
    <location>
        <position position="351"/>
    </location>
</feature>
<dbReference type="Proteomes" id="UP000018050">
    <property type="component" value="Unassembled WGS sequence"/>
</dbReference>
<dbReference type="GO" id="GO:0034399">
    <property type="term" value="C:nuclear periphery"/>
    <property type="evidence" value="ECO:0007669"/>
    <property type="project" value="TreeGrafter"/>
</dbReference>
<keyword evidence="8" id="KW-1185">Reference proteome</keyword>
<dbReference type="EMBL" id="HG673674">
    <property type="protein sequence ID" value="CDI84411.1"/>
    <property type="molecule type" value="Genomic_DNA"/>
</dbReference>
<evidence type="ECO:0000256" key="3">
    <source>
        <dbReference type="ARBA" id="ARBA00022517"/>
    </source>
</evidence>
<feature type="compositionally biased region" description="Basic and acidic residues" evidence="6">
    <location>
        <begin position="126"/>
        <end position="145"/>
    </location>
</feature>